<evidence type="ECO:0000313" key="1">
    <source>
        <dbReference type="EMBL" id="GAA0455889.1"/>
    </source>
</evidence>
<evidence type="ECO:0008006" key="3">
    <source>
        <dbReference type="Google" id="ProtNLM"/>
    </source>
</evidence>
<organism evidence="1 2">
    <name type="scientific">Streptomyces stramineus</name>
    <dbReference type="NCBI Taxonomy" id="173861"/>
    <lineage>
        <taxon>Bacteria</taxon>
        <taxon>Bacillati</taxon>
        <taxon>Actinomycetota</taxon>
        <taxon>Actinomycetes</taxon>
        <taxon>Kitasatosporales</taxon>
        <taxon>Streptomycetaceae</taxon>
        <taxon>Streptomyces</taxon>
    </lineage>
</organism>
<protein>
    <recommendedName>
        <fullName evidence="3">DUF2510 domain-containing protein</fullName>
    </recommendedName>
</protein>
<reference evidence="2" key="1">
    <citation type="journal article" date="2019" name="Int. J. Syst. Evol. Microbiol.">
        <title>The Global Catalogue of Microorganisms (GCM) 10K type strain sequencing project: providing services to taxonomists for standard genome sequencing and annotation.</title>
        <authorList>
            <consortium name="The Broad Institute Genomics Platform"/>
            <consortium name="The Broad Institute Genome Sequencing Center for Infectious Disease"/>
            <person name="Wu L."/>
            <person name="Ma J."/>
        </authorList>
    </citation>
    <scope>NUCLEOTIDE SEQUENCE [LARGE SCALE GENOMIC DNA]</scope>
    <source>
        <strain evidence="2">JCM 10649</strain>
    </source>
</reference>
<keyword evidence="2" id="KW-1185">Reference proteome</keyword>
<dbReference type="Proteomes" id="UP001499895">
    <property type="component" value="Unassembled WGS sequence"/>
</dbReference>
<accession>A0ABP3JJR7</accession>
<gene>
    <name evidence="1" type="ORF">GCM10009544_18270</name>
</gene>
<comment type="caution">
    <text evidence="1">The sequence shown here is derived from an EMBL/GenBank/DDBJ whole genome shotgun (WGS) entry which is preliminary data.</text>
</comment>
<proteinExistence type="predicted"/>
<sequence>MANQLMVYDGTKWIDQTPQVFDGATWRSAPPLYWDGAEWRSEARPPQEFPAYVSSTSALFTGGLAELPNPPDVRTNDFLVSICAQQGGETRNPRLLSPAGVLPTLYTLRSGIRLHIAVWPWEPSRGTSTVWDVTGSPSTAVMTLAYRGGDTSAVSLTPVTSIIEHHAVSAVPLGASQDYTTLYAALTVSDSLTGAAWPDGVRPRAQRLGTFGSQQISLLTADTPGAGVSPGALRLDTTVDTAAVATITIPGRSDGRPTWILGDGRASVLGTTTYLE</sequence>
<dbReference type="RefSeq" id="WP_344088500.1">
    <property type="nucleotide sequence ID" value="NZ_BAAAHB010000013.1"/>
</dbReference>
<name>A0ABP3JJR7_9ACTN</name>
<evidence type="ECO:0000313" key="2">
    <source>
        <dbReference type="Proteomes" id="UP001499895"/>
    </source>
</evidence>
<dbReference type="EMBL" id="BAAAHB010000013">
    <property type="protein sequence ID" value="GAA0455889.1"/>
    <property type="molecule type" value="Genomic_DNA"/>
</dbReference>